<evidence type="ECO:0000259" key="3">
    <source>
        <dbReference type="Pfam" id="PF13194"/>
    </source>
</evidence>
<feature type="transmembrane region" description="Helical" evidence="1">
    <location>
        <begin position="70"/>
        <end position="88"/>
    </location>
</feature>
<evidence type="ECO:0000313" key="5">
    <source>
        <dbReference type="Proteomes" id="UP000626148"/>
    </source>
</evidence>
<feature type="transmembrane region" description="Helical" evidence="1">
    <location>
        <begin position="100"/>
        <end position="119"/>
    </location>
</feature>
<dbReference type="Pfam" id="PF02308">
    <property type="entry name" value="MgtC"/>
    <property type="match status" value="1"/>
</dbReference>
<proteinExistence type="predicted"/>
<name>A0A918N8B4_9GAMM</name>
<protein>
    <submittedName>
        <fullName evidence="4">Membrane protein</fullName>
    </submittedName>
</protein>
<dbReference type="InterPro" id="IPR049177">
    <property type="entry name" value="MgtC_SapB_SrpB_YhiD_N"/>
</dbReference>
<keyword evidence="1" id="KW-0472">Membrane</keyword>
<feature type="domain" description="MgtC/SapB/SrpB/YhiD N-terminal" evidence="2">
    <location>
        <begin position="18"/>
        <end position="143"/>
    </location>
</feature>
<feature type="transmembrane region" description="Helical" evidence="1">
    <location>
        <begin position="46"/>
        <end position="64"/>
    </location>
</feature>
<dbReference type="InterPro" id="IPR025105">
    <property type="entry name" value="DUF4010"/>
</dbReference>
<feature type="domain" description="DUF4010" evidence="3">
    <location>
        <begin position="191"/>
        <end position="400"/>
    </location>
</feature>
<dbReference type="EMBL" id="BMXR01000002">
    <property type="protein sequence ID" value="GGX46168.1"/>
    <property type="molecule type" value="Genomic_DNA"/>
</dbReference>
<feature type="transmembrane region" description="Helical" evidence="1">
    <location>
        <begin position="212"/>
        <end position="233"/>
    </location>
</feature>
<evidence type="ECO:0000313" key="4">
    <source>
        <dbReference type="EMBL" id="GGX46168.1"/>
    </source>
</evidence>
<sequence length="426" mass="45150">MDALTNDLITNNTTLFHLALALLLGALIGLQRGWQARDREAGSRVAGIRTHALVGLLGGFAALLSQEVTVWVLPVAFLVVAGLALMGYRMQAMEFRDFSITGMIGLMLTFSFGAAVMVMDPALPSAAAVITTLILDNKQSLHTLVKKLEAHELDAGLKLLLITVVLLPILPDQGFGPGGVLNPYEIWWLVVLIASVSFVGYFAMRVGGTEKGLLFTSLFAGLSSSTALTLHFSQLSKRTPGLNPLLAAGILIACGTMFPRILVYCALINPDLLADISLPVVLMATLLYAPAIIIWRRHRADTRVENPKLHQNPLDLKSALLFGALLTAILLLGTWLKDWLGDAGIYLLAATSGITDVDAITLSLTRLSNDSLAMSTATLGIIIAASVNNLVKALMAAGIGSRSLGLRVGIPMSLSLVIGLGAALLT</sequence>
<reference evidence="4" key="1">
    <citation type="journal article" date="2014" name="Int. J. Syst. Evol. Microbiol.">
        <title>Complete genome sequence of Corynebacterium casei LMG S-19264T (=DSM 44701T), isolated from a smear-ripened cheese.</title>
        <authorList>
            <consortium name="US DOE Joint Genome Institute (JGI-PGF)"/>
            <person name="Walter F."/>
            <person name="Albersmeier A."/>
            <person name="Kalinowski J."/>
            <person name="Ruckert C."/>
        </authorList>
    </citation>
    <scope>NUCLEOTIDE SEQUENCE</scope>
    <source>
        <strain evidence="4">KCTC 22169</strain>
    </source>
</reference>
<feature type="transmembrane region" description="Helical" evidence="1">
    <location>
        <begin position="403"/>
        <end position="425"/>
    </location>
</feature>
<evidence type="ECO:0000256" key="1">
    <source>
        <dbReference type="SAM" id="Phobius"/>
    </source>
</evidence>
<feature type="transmembrane region" description="Helical" evidence="1">
    <location>
        <begin position="372"/>
        <end position="391"/>
    </location>
</feature>
<accession>A0A918N8B4</accession>
<gene>
    <name evidence="4" type="ORF">GCM10007392_11540</name>
</gene>
<dbReference type="Pfam" id="PF13194">
    <property type="entry name" value="DUF4010"/>
    <property type="match status" value="1"/>
</dbReference>
<organism evidence="4 5">
    <name type="scientific">Saccharospirillum salsuginis</name>
    <dbReference type="NCBI Taxonomy" id="418750"/>
    <lineage>
        <taxon>Bacteria</taxon>
        <taxon>Pseudomonadati</taxon>
        <taxon>Pseudomonadota</taxon>
        <taxon>Gammaproteobacteria</taxon>
        <taxon>Oceanospirillales</taxon>
        <taxon>Saccharospirillaceae</taxon>
        <taxon>Saccharospirillum</taxon>
    </lineage>
</organism>
<reference evidence="4" key="2">
    <citation type="submission" date="2020-09" db="EMBL/GenBank/DDBJ databases">
        <authorList>
            <person name="Sun Q."/>
            <person name="Kim S."/>
        </authorList>
    </citation>
    <scope>NUCLEOTIDE SEQUENCE</scope>
    <source>
        <strain evidence="4">KCTC 22169</strain>
    </source>
</reference>
<keyword evidence="5" id="KW-1185">Reference proteome</keyword>
<feature type="transmembrane region" description="Helical" evidence="1">
    <location>
        <begin position="245"/>
        <end position="270"/>
    </location>
</feature>
<feature type="transmembrane region" description="Helical" evidence="1">
    <location>
        <begin position="316"/>
        <end position="336"/>
    </location>
</feature>
<feature type="transmembrane region" description="Helical" evidence="1">
    <location>
        <begin position="155"/>
        <end position="174"/>
    </location>
</feature>
<comment type="caution">
    <text evidence="4">The sequence shown here is derived from an EMBL/GenBank/DDBJ whole genome shotgun (WGS) entry which is preliminary data.</text>
</comment>
<keyword evidence="1" id="KW-1133">Transmembrane helix</keyword>
<feature type="transmembrane region" description="Helical" evidence="1">
    <location>
        <begin position="186"/>
        <end position="206"/>
    </location>
</feature>
<feature type="transmembrane region" description="Helical" evidence="1">
    <location>
        <begin position="276"/>
        <end position="295"/>
    </location>
</feature>
<dbReference type="AlphaFoldDB" id="A0A918N8B4"/>
<keyword evidence="1" id="KW-0812">Transmembrane</keyword>
<evidence type="ECO:0000259" key="2">
    <source>
        <dbReference type="Pfam" id="PF02308"/>
    </source>
</evidence>
<dbReference type="RefSeq" id="WP_189607533.1">
    <property type="nucleotide sequence ID" value="NZ_BMXR01000002.1"/>
</dbReference>
<feature type="transmembrane region" description="Helical" evidence="1">
    <location>
        <begin position="15"/>
        <end position="34"/>
    </location>
</feature>
<dbReference type="PANTHER" id="PTHR39084">
    <property type="entry name" value="MEMBRANE PROTEIN-RELATED"/>
    <property type="match status" value="1"/>
</dbReference>
<dbReference type="Proteomes" id="UP000626148">
    <property type="component" value="Unassembled WGS sequence"/>
</dbReference>
<dbReference type="PANTHER" id="PTHR39084:SF1">
    <property type="entry name" value="DUF4010 DOMAIN-CONTAINING PROTEIN"/>
    <property type="match status" value="1"/>
</dbReference>